<name>A0ACC2P0A8_9HYME</name>
<comment type="caution">
    <text evidence="1">The sequence shown here is derived from an EMBL/GenBank/DDBJ whole genome shotgun (WGS) entry which is preliminary data.</text>
</comment>
<proteinExistence type="predicted"/>
<accession>A0ACC2P0A8</accession>
<evidence type="ECO:0000313" key="1">
    <source>
        <dbReference type="EMBL" id="KAJ8675882.1"/>
    </source>
</evidence>
<protein>
    <submittedName>
        <fullName evidence="1">Uncharacterized protein</fullName>
    </submittedName>
</protein>
<dbReference type="Proteomes" id="UP001239111">
    <property type="component" value="Chromosome 2"/>
</dbReference>
<keyword evidence="2" id="KW-1185">Reference proteome</keyword>
<organism evidence="1 2">
    <name type="scientific">Eretmocerus hayati</name>
    <dbReference type="NCBI Taxonomy" id="131215"/>
    <lineage>
        <taxon>Eukaryota</taxon>
        <taxon>Metazoa</taxon>
        <taxon>Ecdysozoa</taxon>
        <taxon>Arthropoda</taxon>
        <taxon>Hexapoda</taxon>
        <taxon>Insecta</taxon>
        <taxon>Pterygota</taxon>
        <taxon>Neoptera</taxon>
        <taxon>Endopterygota</taxon>
        <taxon>Hymenoptera</taxon>
        <taxon>Apocrita</taxon>
        <taxon>Proctotrupomorpha</taxon>
        <taxon>Chalcidoidea</taxon>
        <taxon>Aphelinidae</taxon>
        <taxon>Aphelininae</taxon>
        <taxon>Eretmocerus</taxon>
    </lineage>
</organism>
<dbReference type="EMBL" id="CM056742">
    <property type="protein sequence ID" value="KAJ8675882.1"/>
    <property type="molecule type" value="Genomic_DNA"/>
</dbReference>
<gene>
    <name evidence="1" type="ORF">QAD02_011668</name>
</gene>
<sequence>MFLALWDMTSSTIVVMVNQGYGVDSYEDTGATLLLRCVLERRRDLMKALLDCGANPNLGLRNREDGLPIRMSTYFNRFDYVKLLVDYGAMVTTIEDMCDSIKSVFNAGNTDLIEFLLDCGLNPNMTFRDVSNLINVATKMGYDDLVEVLLELGADIHNRDSSMHTCIFHAVIHKNLHLVQLFLHAGAEVNMHDNQGVYLLGYAVVSGHIDITNELIRAGASLYEMDTTNVHCNAAQLAIITNKWEILDLVSEYEIDLSGQNRRQENILDTCLLVIKKEDVTPDTGTLLFRRLIRHGATAQSMKEYPHMPKDFFTYCTRTLADMAFEHQLQPRLTAEEYEYPSILYEAYHNKDVGLLAHLAAVQRGLASVVSLLLVSGANPNDHNPMRPVYLAEVFMQTIKDASISSDNKFSILTMLLDRGMGLEMVELYPSIPFEVMQVIELRLLLLLLANDGETVVMTKARNTDVHLQNLIDFGGDPNDTNGQHQDLVNSEYNQDLRKLFKKSALTNAMYDVQVTDNFKLIFALSSSSNIATAYALAGKINLPEYQEYIGTRMALIHGRQPHHAYKKMLRVFEEDFRIPYNSFRPDLGAFLRKEYAGGIS</sequence>
<reference evidence="1" key="1">
    <citation type="submission" date="2023-04" db="EMBL/GenBank/DDBJ databases">
        <title>A chromosome-level genome assembly of the parasitoid wasp Eretmocerus hayati.</title>
        <authorList>
            <person name="Zhong Y."/>
            <person name="Liu S."/>
            <person name="Liu Y."/>
        </authorList>
    </citation>
    <scope>NUCLEOTIDE SEQUENCE</scope>
    <source>
        <strain evidence="1">ZJU_SS_LIU_2023</strain>
    </source>
</reference>
<evidence type="ECO:0000313" key="2">
    <source>
        <dbReference type="Proteomes" id="UP001239111"/>
    </source>
</evidence>